<dbReference type="InterPro" id="IPR006311">
    <property type="entry name" value="TAT_signal"/>
</dbReference>
<dbReference type="InterPro" id="IPR013022">
    <property type="entry name" value="Xyl_isomerase-like_TIM-brl"/>
</dbReference>
<gene>
    <name evidence="2" type="ORF">DUE52_22110</name>
</gene>
<dbReference type="NCBIfam" id="TIGR01409">
    <property type="entry name" value="TAT_signal_seq"/>
    <property type="match status" value="1"/>
</dbReference>
<dbReference type="EMBL" id="QOWE01000019">
    <property type="protein sequence ID" value="RCR67512.1"/>
    <property type="molecule type" value="Genomic_DNA"/>
</dbReference>
<dbReference type="PANTHER" id="PTHR12110">
    <property type="entry name" value="HYDROXYPYRUVATE ISOMERASE"/>
    <property type="match status" value="1"/>
</dbReference>
<comment type="caution">
    <text evidence="2">The sequence shown here is derived from an EMBL/GenBank/DDBJ whole genome shotgun (WGS) entry which is preliminary data.</text>
</comment>
<dbReference type="InterPro" id="IPR019546">
    <property type="entry name" value="TAT_signal_bac_arc"/>
</dbReference>
<accession>A0A368JIZ8</accession>
<feature type="domain" description="Xylose isomerase-like TIM barrel" evidence="1">
    <location>
        <begin position="51"/>
        <end position="281"/>
    </location>
</feature>
<dbReference type="InterPro" id="IPR050312">
    <property type="entry name" value="IolE/XylAMocC-like"/>
</dbReference>
<dbReference type="Gene3D" id="3.20.20.150">
    <property type="entry name" value="Divalent-metal-dependent TIM barrel enzymes"/>
    <property type="match status" value="1"/>
</dbReference>
<dbReference type="Proteomes" id="UP000253383">
    <property type="component" value="Unassembled WGS sequence"/>
</dbReference>
<keyword evidence="2" id="KW-0413">Isomerase</keyword>
<proteinExistence type="predicted"/>
<keyword evidence="3" id="KW-1185">Reference proteome</keyword>
<evidence type="ECO:0000259" key="1">
    <source>
        <dbReference type="Pfam" id="PF01261"/>
    </source>
</evidence>
<dbReference type="Pfam" id="PF01261">
    <property type="entry name" value="AP_endonuc_2"/>
    <property type="match status" value="1"/>
</dbReference>
<evidence type="ECO:0000313" key="3">
    <source>
        <dbReference type="Proteomes" id="UP000253383"/>
    </source>
</evidence>
<dbReference type="SUPFAM" id="SSF51658">
    <property type="entry name" value="Xylose isomerase-like"/>
    <property type="match status" value="1"/>
</dbReference>
<reference evidence="2 3" key="1">
    <citation type="submission" date="2018-07" db="EMBL/GenBank/DDBJ databases">
        <title>Genome analysis of Larkinella rosea.</title>
        <authorList>
            <person name="Zhou Z."/>
            <person name="Wang G."/>
        </authorList>
    </citation>
    <scope>NUCLEOTIDE SEQUENCE [LARGE SCALE GENOMIC DNA]</scope>
    <source>
        <strain evidence="3">zzj9</strain>
    </source>
</reference>
<dbReference type="RefSeq" id="WP_114408246.1">
    <property type="nucleotide sequence ID" value="NZ_QOWE01000019.1"/>
</dbReference>
<organism evidence="2 3">
    <name type="scientific">Larkinella punicea</name>
    <dbReference type="NCBI Taxonomy" id="2315727"/>
    <lineage>
        <taxon>Bacteria</taxon>
        <taxon>Pseudomonadati</taxon>
        <taxon>Bacteroidota</taxon>
        <taxon>Cytophagia</taxon>
        <taxon>Cytophagales</taxon>
        <taxon>Spirosomataceae</taxon>
        <taxon>Larkinella</taxon>
    </lineage>
</organism>
<dbReference type="GO" id="GO:0016853">
    <property type="term" value="F:isomerase activity"/>
    <property type="evidence" value="ECO:0007669"/>
    <property type="project" value="UniProtKB-KW"/>
</dbReference>
<dbReference type="OrthoDB" id="3185623at2"/>
<name>A0A368JIZ8_9BACT</name>
<dbReference type="PROSITE" id="PS51318">
    <property type="entry name" value="TAT"/>
    <property type="match status" value="1"/>
</dbReference>
<evidence type="ECO:0000313" key="2">
    <source>
        <dbReference type="EMBL" id="RCR67512.1"/>
    </source>
</evidence>
<sequence length="298" mass="33737">MNTTRRTFLKTTAGLAGVATLGLTVKKAKPRLAFSTLGCPTWPLAKIVKTAVAEKYEAIEIRGLEKEMFLPKRPEFSTSIAESRRLFADNNLKICNLGSSANLHWMDAAKRQKNMDEAKRFIELAQQLACPYVRVFPNDLPKDQDRQQTINLISENLLELGTYAKDANVTVLLESHGEVVWKDVLLEILQKAGHPNVGLIWDIFNMWSVTKEPPAEVYQTLKKYIRHTHIKDGRMVAGKPAYTFIGKGEAPLQEAIDALKAGGYSGYYSLEWEKMWHPEIPEPELAFADYPKAIQHYF</sequence>
<dbReference type="AlphaFoldDB" id="A0A368JIZ8"/>
<dbReference type="InterPro" id="IPR036237">
    <property type="entry name" value="Xyl_isomerase-like_sf"/>
</dbReference>
<protein>
    <submittedName>
        <fullName evidence="2">Sugar phosphate isomerase/epimerase</fullName>
    </submittedName>
</protein>